<comment type="caution">
    <text evidence="5">Lacks conserved residue(s) required for the propagation of feature annotation.</text>
</comment>
<dbReference type="GO" id="GO:0030335">
    <property type="term" value="P:positive regulation of cell migration"/>
    <property type="evidence" value="ECO:0007669"/>
    <property type="project" value="TreeGrafter"/>
</dbReference>
<proteinExistence type="predicted"/>
<dbReference type="SUPFAM" id="SSF103575">
    <property type="entry name" value="Plexin repeat"/>
    <property type="match status" value="1"/>
</dbReference>
<dbReference type="Pfam" id="PF01403">
    <property type="entry name" value="Sema"/>
    <property type="match status" value="1"/>
</dbReference>
<dbReference type="PROSITE" id="PS51004">
    <property type="entry name" value="SEMA"/>
    <property type="match status" value="1"/>
</dbReference>
<feature type="region of interest" description="Disordered" evidence="6">
    <location>
        <begin position="660"/>
        <end position="685"/>
    </location>
</feature>
<dbReference type="EMBL" id="OW240916">
    <property type="protein sequence ID" value="CAH2292795.1"/>
    <property type="molecule type" value="Genomic_DNA"/>
</dbReference>
<sequence length="863" mass="97152">MFLQWFCLAVMGVLGASMFPDEMTPITVDAAEYLQTYPVFVGKGPSWTPQRGTERLSIQKMLRVNRTLYIGDRDALYQIPLDSKGAELKYHKVCKEGNNICEFDAHLEPWDECRNFVKVLILRDNQTLFVCGTNAFNPVCADYRTDTLEQVGDTLSGMARCPYDPKHGNVALFADGMLFTATVTDFLAIDAVLYRSLGQLPALRSVKHDSKWFKDPYFVHAVEWKDHVYFFFREIAVEFSYLEKVVVARVSRVCKNDMGGSQSVLEKQFTSFLKVRLNCSVPGDSHFYFNVIQQTSKILDVGGRHVILALFSTPTNSIPGSAVCMFDMEQMASVFSGRFREQRTPDSIWTAVPEEQVPEPRPGSCVSSLHSYNSSRSLPNEVLNFVKSHPLMEDSVPSVGSSPWIIRTLTRGQLTHLAVDTSCGVNVNQTVLFLGTDSGTVLKYLIIPKLDNADAGIPANHSVLLEEIQTYPAERCGEGEQRLLDMELDKESGSLLLAYDSCVVKVPLARCQKHNGCFRNCLEAQDPYCTWDAENNRCVFIPNGFSSQDEQDQSGNQKFNLGDCEGVLTQSFVEQLNREVSLNILVISSVAAFLVGALLSGIGVCWMSSQQRNNLPCRQKQNDTSLSQGNSVQSMSHSENLGHPEQDTLLTSLILHSWNPEHGKDHTGIPPTPEQTPQQHRKGINPQDYLTCSLQEPSIILLNSDTNPLKITRTQDTYYPKTEDTQYLPPAREYYLPICGEEHRYLPQHGEGNQYITEDENPYYVRQHKQKDPCYLSPQAEDGNFYSQHGDNICYFLPCRKTQYLSHRQSQNQLLQGQSSHCLLPDMLSQSYLCSKRKHVVSAPPMRGFTGHKSRTALHKLSA</sequence>
<dbReference type="SMART" id="SM00630">
    <property type="entry name" value="Sema"/>
    <property type="match status" value="1"/>
</dbReference>
<dbReference type="Gene3D" id="2.130.10.10">
    <property type="entry name" value="YVTN repeat-like/Quinoprotein amine dehydrogenase"/>
    <property type="match status" value="1"/>
</dbReference>
<feature type="signal peptide" evidence="7">
    <location>
        <begin position="1"/>
        <end position="15"/>
    </location>
</feature>
<keyword evidence="7" id="KW-0732">Signal</keyword>
<keyword evidence="2" id="KW-0472">Membrane</keyword>
<keyword evidence="3" id="KW-1015">Disulfide bond</keyword>
<dbReference type="InterPro" id="IPR015943">
    <property type="entry name" value="WD40/YVTN_repeat-like_dom_sf"/>
</dbReference>
<keyword evidence="10" id="KW-1185">Reference proteome</keyword>
<accession>A0AAD1S5N8</accession>
<evidence type="ECO:0000256" key="3">
    <source>
        <dbReference type="ARBA" id="ARBA00023157"/>
    </source>
</evidence>
<gene>
    <name evidence="9" type="ORF">PECUL_23A031122</name>
</gene>
<dbReference type="Pfam" id="PF01437">
    <property type="entry name" value="PSI"/>
    <property type="match status" value="1"/>
</dbReference>
<reference evidence="9" key="1">
    <citation type="submission" date="2022-03" db="EMBL/GenBank/DDBJ databases">
        <authorList>
            <person name="Alioto T."/>
            <person name="Alioto T."/>
            <person name="Gomez Garrido J."/>
        </authorList>
    </citation>
    <scope>NUCLEOTIDE SEQUENCE</scope>
</reference>
<evidence type="ECO:0000256" key="7">
    <source>
        <dbReference type="SAM" id="SignalP"/>
    </source>
</evidence>
<evidence type="ECO:0000259" key="8">
    <source>
        <dbReference type="PROSITE" id="PS51004"/>
    </source>
</evidence>
<evidence type="ECO:0000313" key="10">
    <source>
        <dbReference type="Proteomes" id="UP001295444"/>
    </source>
</evidence>
<dbReference type="PANTHER" id="PTHR11036">
    <property type="entry name" value="SEMAPHORIN"/>
    <property type="match status" value="1"/>
</dbReference>
<dbReference type="InterPro" id="IPR002165">
    <property type="entry name" value="Plexin_repeat"/>
</dbReference>
<comment type="subcellular location">
    <subcellularLocation>
        <location evidence="1">Membrane</location>
    </subcellularLocation>
</comment>
<evidence type="ECO:0000256" key="4">
    <source>
        <dbReference type="ARBA" id="ARBA00023180"/>
    </source>
</evidence>
<evidence type="ECO:0000256" key="2">
    <source>
        <dbReference type="ARBA" id="ARBA00023136"/>
    </source>
</evidence>
<feature type="region of interest" description="Disordered" evidence="6">
    <location>
        <begin position="616"/>
        <end position="643"/>
    </location>
</feature>
<evidence type="ECO:0000313" key="9">
    <source>
        <dbReference type="EMBL" id="CAH2292795.1"/>
    </source>
</evidence>
<dbReference type="GO" id="GO:0005886">
    <property type="term" value="C:plasma membrane"/>
    <property type="evidence" value="ECO:0007669"/>
    <property type="project" value="TreeGrafter"/>
</dbReference>
<dbReference type="Proteomes" id="UP001295444">
    <property type="component" value="Chromosome 05"/>
</dbReference>
<evidence type="ECO:0000256" key="6">
    <source>
        <dbReference type="SAM" id="MobiDB-lite"/>
    </source>
</evidence>
<dbReference type="GO" id="GO:0030215">
    <property type="term" value="F:semaphorin receptor binding"/>
    <property type="evidence" value="ECO:0007669"/>
    <property type="project" value="InterPro"/>
</dbReference>
<organism evidence="9 10">
    <name type="scientific">Pelobates cultripes</name>
    <name type="common">Western spadefoot toad</name>
    <dbReference type="NCBI Taxonomy" id="61616"/>
    <lineage>
        <taxon>Eukaryota</taxon>
        <taxon>Metazoa</taxon>
        <taxon>Chordata</taxon>
        <taxon>Craniata</taxon>
        <taxon>Vertebrata</taxon>
        <taxon>Euteleostomi</taxon>
        <taxon>Amphibia</taxon>
        <taxon>Batrachia</taxon>
        <taxon>Anura</taxon>
        <taxon>Pelobatoidea</taxon>
        <taxon>Pelobatidae</taxon>
        <taxon>Pelobates</taxon>
    </lineage>
</organism>
<dbReference type="PANTHER" id="PTHR11036:SF10">
    <property type="entry name" value="SEMAPHORIN-6B"/>
    <property type="match status" value="1"/>
</dbReference>
<dbReference type="InterPro" id="IPR036352">
    <property type="entry name" value="Semap_dom_sf"/>
</dbReference>
<dbReference type="GO" id="GO:0007411">
    <property type="term" value="P:axon guidance"/>
    <property type="evidence" value="ECO:0007669"/>
    <property type="project" value="TreeGrafter"/>
</dbReference>
<evidence type="ECO:0000256" key="1">
    <source>
        <dbReference type="ARBA" id="ARBA00004370"/>
    </source>
</evidence>
<protein>
    <submittedName>
        <fullName evidence="9">Semaphorin-6B isoform X1</fullName>
    </submittedName>
</protein>
<dbReference type="AlphaFoldDB" id="A0AAD1S5N8"/>
<feature type="domain" description="Sema" evidence="8">
    <location>
        <begin position="23"/>
        <end position="508"/>
    </location>
</feature>
<dbReference type="GO" id="GO:0071526">
    <property type="term" value="P:semaphorin-plexin signaling pathway"/>
    <property type="evidence" value="ECO:0007669"/>
    <property type="project" value="TreeGrafter"/>
</dbReference>
<evidence type="ECO:0000256" key="5">
    <source>
        <dbReference type="PROSITE-ProRule" id="PRU00352"/>
    </source>
</evidence>
<dbReference type="SUPFAM" id="SSF101912">
    <property type="entry name" value="Sema domain"/>
    <property type="match status" value="1"/>
</dbReference>
<name>A0AAD1S5N8_PELCU</name>
<feature type="chain" id="PRO_5042107484" evidence="7">
    <location>
        <begin position="16"/>
        <end position="863"/>
    </location>
</feature>
<dbReference type="InterPro" id="IPR027231">
    <property type="entry name" value="Semaphorin"/>
</dbReference>
<feature type="compositionally biased region" description="Polar residues" evidence="6">
    <location>
        <begin position="622"/>
        <end position="639"/>
    </location>
</feature>
<dbReference type="GO" id="GO:0045499">
    <property type="term" value="F:chemorepellent activity"/>
    <property type="evidence" value="ECO:0007669"/>
    <property type="project" value="TreeGrafter"/>
</dbReference>
<dbReference type="GO" id="GO:0001755">
    <property type="term" value="P:neural crest cell migration"/>
    <property type="evidence" value="ECO:0007669"/>
    <property type="project" value="TreeGrafter"/>
</dbReference>
<keyword evidence="4" id="KW-0325">Glycoprotein</keyword>
<dbReference type="InterPro" id="IPR001627">
    <property type="entry name" value="Semap_dom"/>
</dbReference>
<dbReference type="Gene3D" id="3.30.1680.10">
    <property type="entry name" value="ligand-binding face of the semaphorins, domain 2"/>
    <property type="match status" value="1"/>
</dbReference>